<evidence type="ECO:0000313" key="4">
    <source>
        <dbReference type="Proteomes" id="UP000886845"/>
    </source>
</evidence>
<dbReference type="CDD" id="cd20736">
    <property type="entry name" value="PoNe_Nuclease"/>
    <property type="match status" value="1"/>
</dbReference>
<gene>
    <name evidence="3" type="ORF">IAC79_05990</name>
</gene>
<dbReference type="InterPro" id="IPR003509">
    <property type="entry name" value="UPF0102_YraN-like"/>
</dbReference>
<dbReference type="PANTHER" id="PTHR34039:SF1">
    <property type="entry name" value="UPF0102 PROTEIN YRAN"/>
    <property type="match status" value="1"/>
</dbReference>
<evidence type="ECO:0000256" key="2">
    <source>
        <dbReference type="HAMAP-Rule" id="MF_00048"/>
    </source>
</evidence>
<reference evidence="3" key="2">
    <citation type="journal article" date="2021" name="PeerJ">
        <title>Extensive microbial diversity within the chicken gut microbiome revealed by metagenomics and culture.</title>
        <authorList>
            <person name="Gilroy R."/>
            <person name="Ravi A."/>
            <person name="Getino M."/>
            <person name="Pursley I."/>
            <person name="Horton D.L."/>
            <person name="Alikhan N.F."/>
            <person name="Baker D."/>
            <person name="Gharbi K."/>
            <person name="Hall N."/>
            <person name="Watson M."/>
            <person name="Adriaenssens E.M."/>
            <person name="Foster-Nyarko E."/>
            <person name="Jarju S."/>
            <person name="Secka A."/>
            <person name="Antonio M."/>
            <person name="Oren A."/>
            <person name="Chaudhuri R.R."/>
            <person name="La Ragione R."/>
            <person name="Hildebrand F."/>
            <person name="Pallen M.J."/>
        </authorList>
    </citation>
    <scope>NUCLEOTIDE SEQUENCE</scope>
    <source>
        <strain evidence="3">35461</strain>
    </source>
</reference>
<dbReference type="Proteomes" id="UP000886845">
    <property type="component" value="Unassembled WGS sequence"/>
</dbReference>
<dbReference type="EMBL" id="DVOR01000193">
    <property type="protein sequence ID" value="HIV09643.1"/>
    <property type="molecule type" value="Genomic_DNA"/>
</dbReference>
<evidence type="ECO:0000256" key="1">
    <source>
        <dbReference type="ARBA" id="ARBA00006738"/>
    </source>
</evidence>
<name>A0A9D1T3U2_9BACT</name>
<dbReference type="AlphaFoldDB" id="A0A9D1T3U2"/>
<dbReference type="InterPro" id="IPR011856">
    <property type="entry name" value="tRNA_endonuc-like_dom_sf"/>
</dbReference>
<comment type="similarity">
    <text evidence="1 2">Belongs to the UPF0102 family.</text>
</comment>
<dbReference type="SUPFAM" id="SSF52980">
    <property type="entry name" value="Restriction endonuclease-like"/>
    <property type="match status" value="1"/>
</dbReference>
<sequence>MSPSPADADDFGRLARPGPLARARLALWTLPERLLPPARDRGAWGERWAARLLRACGCAILERNARPTRRGEIDLVARRRGVILFVEVKTRLDETYGRPLDAVDARKRAHLRKAAIHWLAQHDLREAPHRFDAVEVVGTPGHPPTLRWVQRLRMPTR</sequence>
<dbReference type="Gene3D" id="3.40.1350.10">
    <property type="match status" value="1"/>
</dbReference>
<reference evidence="3" key="1">
    <citation type="submission" date="2020-10" db="EMBL/GenBank/DDBJ databases">
        <authorList>
            <person name="Gilroy R."/>
        </authorList>
    </citation>
    <scope>NUCLEOTIDE SEQUENCE</scope>
    <source>
        <strain evidence="3">35461</strain>
    </source>
</reference>
<protein>
    <recommendedName>
        <fullName evidence="2">UPF0102 protein IAC79_05990</fullName>
    </recommendedName>
</protein>
<dbReference type="Pfam" id="PF02021">
    <property type="entry name" value="UPF0102"/>
    <property type="match status" value="1"/>
</dbReference>
<evidence type="ECO:0000313" key="3">
    <source>
        <dbReference type="EMBL" id="HIV09643.1"/>
    </source>
</evidence>
<accession>A0A9D1T3U2</accession>
<comment type="caution">
    <text evidence="3">The sequence shown here is derived from an EMBL/GenBank/DDBJ whole genome shotgun (WGS) entry which is preliminary data.</text>
</comment>
<dbReference type="GO" id="GO:0003676">
    <property type="term" value="F:nucleic acid binding"/>
    <property type="evidence" value="ECO:0007669"/>
    <property type="project" value="InterPro"/>
</dbReference>
<dbReference type="HAMAP" id="MF_00048">
    <property type="entry name" value="UPF0102"/>
    <property type="match status" value="1"/>
</dbReference>
<dbReference type="NCBIfam" id="NF009150">
    <property type="entry name" value="PRK12497.1-3"/>
    <property type="match status" value="1"/>
</dbReference>
<dbReference type="InterPro" id="IPR011335">
    <property type="entry name" value="Restrct_endonuc-II-like"/>
</dbReference>
<dbReference type="PANTHER" id="PTHR34039">
    <property type="entry name" value="UPF0102 PROTEIN YRAN"/>
    <property type="match status" value="1"/>
</dbReference>
<organism evidence="3 4">
    <name type="scientific">Candidatus Spyradenecus faecavium</name>
    <dbReference type="NCBI Taxonomy" id="2840947"/>
    <lineage>
        <taxon>Bacteria</taxon>
        <taxon>Pseudomonadati</taxon>
        <taxon>Lentisphaerota</taxon>
        <taxon>Lentisphaeria</taxon>
        <taxon>Lentisphaerales</taxon>
        <taxon>Lentisphaeraceae</taxon>
        <taxon>Lentisphaeraceae incertae sedis</taxon>
        <taxon>Candidatus Spyradenecus</taxon>
    </lineage>
</organism>
<dbReference type="NCBIfam" id="TIGR00252">
    <property type="entry name" value="YraN family protein"/>
    <property type="match status" value="1"/>
</dbReference>
<proteinExistence type="inferred from homology"/>